<protein>
    <submittedName>
        <fullName evidence="1">Uncharacterized protein</fullName>
    </submittedName>
</protein>
<evidence type="ECO:0000313" key="2">
    <source>
        <dbReference type="Proteomes" id="UP000821845"/>
    </source>
</evidence>
<evidence type="ECO:0000313" key="1">
    <source>
        <dbReference type="EMBL" id="KAH6925039.1"/>
    </source>
</evidence>
<gene>
    <name evidence="1" type="ORF">HPB50_027397</name>
</gene>
<comment type="caution">
    <text evidence="1">The sequence shown here is derived from an EMBL/GenBank/DDBJ whole genome shotgun (WGS) entry which is preliminary data.</text>
</comment>
<keyword evidence="2" id="KW-1185">Reference proteome</keyword>
<accession>A0ACB7RUB0</accession>
<proteinExistence type="predicted"/>
<organism evidence="1 2">
    <name type="scientific">Hyalomma asiaticum</name>
    <name type="common">Tick</name>
    <dbReference type="NCBI Taxonomy" id="266040"/>
    <lineage>
        <taxon>Eukaryota</taxon>
        <taxon>Metazoa</taxon>
        <taxon>Ecdysozoa</taxon>
        <taxon>Arthropoda</taxon>
        <taxon>Chelicerata</taxon>
        <taxon>Arachnida</taxon>
        <taxon>Acari</taxon>
        <taxon>Parasitiformes</taxon>
        <taxon>Ixodida</taxon>
        <taxon>Ixodoidea</taxon>
        <taxon>Ixodidae</taxon>
        <taxon>Hyalomminae</taxon>
        <taxon>Hyalomma</taxon>
    </lineage>
</organism>
<name>A0ACB7RUB0_HYAAI</name>
<dbReference type="EMBL" id="CM023488">
    <property type="protein sequence ID" value="KAH6925039.1"/>
    <property type="molecule type" value="Genomic_DNA"/>
</dbReference>
<dbReference type="Proteomes" id="UP000821845">
    <property type="component" value="Chromosome 8"/>
</dbReference>
<reference evidence="1" key="1">
    <citation type="submission" date="2020-05" db="EMBL/GenBank/DDBJ databases">
        <title>Large-scale comparative analyses of tick genomes elucidate their genetic diversity and vector capacities.</title>
        <authorList>
            <person name="Jia N."/>
            <person name="Wang J."/>
            <person name="Shi W."/>
            <person name="Du L."/>
            <person name="Sun Y."/>
            <person name="Zhan W."/>
            <person name="Jiang J."/>
            <person name="Wang Q."/>
            <person name="Zhang B."/>
            <person name="Ji P."/>
            <person name="Sakyi L.B."/>
            <person name="Cui X."/>
            <person name="Yuan T."/>
            <person name="Jiang B."/>
            <person name="Yang W."/>
            <person name="Lam T.T.-Y."/>
            <person name="Chang Q."/>
            <person name="Ding S."/>
            <person name="Wang X."/>
            <person name="Zhu J."/>
            <person name="Ruan X."/>
            <person name="Zhao L."/>
            <person name="Wei J."/>
            <person name="Que T."/>
            <person name="Du C."/>
            <person name="Cheng J."/>
            <person name="Dai P."/>
            <person name="Han X."/>
            <person name="Huang E."/>
            <person name="Gao Y."/>
            <person name="Liu J."/>
            <person name="Shao H."/>
            <person name="Ye R."/>
            <person name="Li L."/>
            <person name="Wei W."/>
            <person name="Wang X."/>
            <person name="Wang C."/>
            <person name="Yang T."/>
            <person name="Huo Q."/>
            <person name="Li W."/>
            <person name="Guo W."/>
            <person name="Chen H."/>
            <person name="Zhou L."/>
            <person name="Ni X."/>
            <person name="Tian J."/>
            <person name="Zhou Y."/>
            <person name="Sheng Y."/>
            <person name="Liu T."/>
            <person name="Pan Y."/>
            <person name="Xia L."/>
            <person name="Li J."/>
            <person name="Zhao F."/>
            <person name="Cao W."/>
        </authorList>
    </citation>
    <scope>NUCLEOTIDE SEQUENCE</scope>
    <source>
        <strain evidence="1">Hyas-2018</strain>
    </source>
</reference>
<sequence length="543" mass="59932">MLRNYRALKSLHREMLRHWLLVLVLPALFGVSHGAERRTSLGVVRGRKVPVLNTVVEEYRGIPYARPPVGELRFRPPEPAPPWEAILDATDGRTACPQLLRPWSTGLIRLSEDCLYLNVWTAVARWADPTAPVLVWIHGGGFTGGSASPDNYSAAVLAAKTRCVVASINYRLGILGFLNADTPEAPGNMGLMDQRLALIWLRRNARAFGGDPSVITVFGHSAGGMSVHCHMLSPLGRGLFNRAVMMSGNMAARDFFESVQESVEKGNAVAALVGCANTTWTRRPNSVVACLRTKTSGELVRAAARAVSPKVFPFLPTYHTDYLPRMPVAAITKGFVARVNVLIGVTANEGSTPFMLRMRADLQAERLTEVPEAELRASLYDVIRAWTKRDEPEMLDIYVRQARDKESLREQFVNYLSDRLFVCPTHFVGEHHSAGNNSVYFYVFAHRPPKGPPSWIGAGHSMELPYFFGHPLVNSVAFSKQGAEISEAAMEMLSTFARTGVPKLPSGSPWPRYTGASPKTVQLGGSWAVGDFRRAECEPWLEH</sequence>